<dbReference type="InterPro" id="IPR005552">
    <property type="entry name" value="Scramblase"/>
</dbReference>
<accession>A0A8J1TPW3</accession>
<comment type="similarity">
    <text evidence="1 2">Belongs to the phospholipid scramblase family.</text>
</comment>
<name>A0A8J1TPW3_OWEFU</name>
<proteinExistence type="inferred from homology"/>
<evidence type="ECO:0000313" key="5">
    <source>
        <dbReference type="Proteomes" id="UP000749559"/>
    </source>
</evidence>
<keyword evidence="2" id="KW-0564">Palmitate</keyword>
<keyword evidence="2" id="KW-0106">Calcium</keyword>
<dbReference type="GO" id="GO:0005886">
    <property type="term" value="C:plasma membrane"/>
    <property type="evidence" value="ECO:0007669"/>
    <property type="project" value="TreeGrafter"/>
</dbReference>
<dbReference type="AlphaFoldDB" id="A0A8J1TPW3"/>
<dbReference type="Proteomes" id="UP000749559">
    <property type="component" value="Unassembled WGS sequence"/>
</dbReference>
<feature type="compositionally biased region" description="Low complexity" evidence="3">
    <location>
        <begin position="29"/>
        <end position="49"/>
    </location>
</feature>
<dbReference type="GO" id="GO:0017128">
    <property type="term" value="F:phospholipid scramblase activity"/>
    <property type="evidence" value="ECO:0007669"/>
    <property type="project" value="InterPro"/>
</dbReference>
<feature type="region of interest" description="Disordered" evidence="3">
    <location>
        <begin position="1"/>
        <end position="54"/>
    </location>
</feature>
<organism evidence="4 5">
    <name type="scientific">Owenia fusiformis</name>
    <name type="common">Polychaete worm</name>
    <dbReference type="NCBI Taxonomy" id="6347"/>
    <lineage>
        <taxon>Eukaryota</taxon>
        <taxon>Metazoa</taxon>
        <taxon>Spiralia</taxon>
        <taxon>Lophotrochozoa</taxon>
        <taxon>Annelida</taxon>
        <taxon>Polychaeta</taxon>
        <taxon>Sedentaria</taxon>
        <taxon>Canalipalpata</taxon>
        <taxon>Sabellida</taxon>
        <taxon>Oweniida</taxon>
        <taxon>Oweniidae</taxon>
        <taxon>Owenia</taxon>
    </lineage>
</organism>
<dbReference type="PANTHER" id="PTHR23248">
    <property type="entry name" value="PHOSPHOLIPID SCRAMBLASE-RELATED"/>
    <property type="match status" value="1"/>
</dbReference>
<dbReference type="OrthoDB" id="191150at2759"/>
<comment type="cofactor">
    <cofactor evidence="2">
        <name>Ca(2+)</name>
        <dbReference type="ChEBI" id="CHEBI:29108"/>
    </cofactor>
</comment>
<dbReference type="PANTHER" id="PTHR23248:SF63">
    <property type="entry name" value="PHOSPHOLIPID SCRAMBLASE"/>
    <property type="match status" value="1"/>
</dbReference>
<reference evidence="4" key="1">
    <citation type="submission" date="2022-03" db="EMBL/GenBank/DDBJ databases">
        <authorList>
            <person name="Martin C."/>
        </authorList>
    </citation>
    <scope>NUCLEOTIDE SEQUENCE</scope>
</reference>
<gene>
    <name evidence="4" type="ORF">OFUS_LOCUS3348</name>
</gene>
<dbReference type="SUPFAM" id="SSF54518">
    <property type="entry name" value="Tubby C-terminal domain-like"/>
    <property type="match status" value="1"/>
</dbReference>
<dbReference type="InterPro" id="IPR025659">
    <property type="entry name" value="Tubby-like_C"/>
</dbReference>
<protein>
    <recommendedName>
        <fullName evidence="2">Phospholipid scramblase</fullName>
    </recommendedName>
</protein>
<keyword evidence="5" id="KW-1185">Reference proteome</keyword>
<dbReference type="EMBL" id="CAIIXF020000001">
    <property type="protein sequence ID" value="CAH1776140.1"/>
    <property type="molecule type" value="Genomic_DNA"/>
</dbReference>
<keyword evidence="2" id="KW-0449">Lipoprotein</keyword>
<evidence type="ECO:0000256" key="1">
    <source>
        <dbReference type="ARBA" id="ARBA00005350"/>
    </source>
</evidence>
<evidence type="ECO:0000313" key="4">
    <source>
        <dbReference type="EMBL" id="CAH1776140.1"/>
    </source>
</evidence>
<feature type="compositionally biased region" description="Low complexity" evidence="3">
    <location>
        <begin position="1"/>
        <end position="14"/>
    </location>
</feature>
<evidence type="ECO:0000256" key="3">
    <source>
        <dbReference type="SAM" id="MobiDB-lite"/>
    </source>
</evidence>
<comment type="caution">
    <text evidence="4">The sequence shown here is derived from an EMBL/GenBank/DDBJ whole genome shotgun (WGS) entry which is preliminary data.</text>
</comment>
<sequence length="286" mass="31450">MSQNTIQPIQQQPGGNPPPPQQYEPAPVSQPIGMQPMGGQQPVSGQPQGFMEKPAGTAGCPPGLEYLTLIDQLLVHQQVEMLEVITGFETKNKYQIKNSMGQQIYFAQEESSCCERQCCGPQRGFIMHITDNSGKEVITCTREFKCCAGCCWCACCDCGAMTLKVEANGEFCGMVRQTCSKWSPRYQILDAQDQTIFDIQGPCCVCDGPCCPMDQEFMLLSSNTGDEVGKISKQYTGFVKEAFSTADNFGVNFPMDLDVKMKAVMIGAVFLIDFMFFEEKDNGGEG</sequence>
<evidence type="ECO:0000256" key="2">
    <source>
        <dbReference type="RuleBase" id="RU363116"/>
    </source>
</evidence>
<comment type="function">
    <text evidence="2">May mediate accelerated ATP-independent bidirectional transbilayer migration of phospholipids upon binding calcium ions that results in a loss of phospholipid asymmetry in the plasma membrane.</text>
</comment>
<dbReference type="Pfam" id="PF03803">
    <property type="entry name" value="Scramblase"/>
    <property type="match status" value="1"/>
</dbReference>